<dbReference type="Pfam" id="PF06832">
    <property type="entry name" value="BiPBP_C"/>
    <property type="match status" value="1"/>
</dbReference>
<keyword evidence="4" id="KW-0808">Transferase</keyword>
<dbReference type="InterPro" id="IPR012338">
    <property type="entry name" value="Beta-lactam/transpept-like"/>
</dbReference>
<accession>A0A3E2BQ39</accession>
<dbReference type="InterPro" id="IPR050396">
    <property type="entry name" value="Glycosyltr_51/Transpeptidase"/>
</dbReference>
<comment type="catalytic activity">
    <reaction evidence="8">
        <text>[GlcNAc-(1-&gt;4)-Mur2Ac(oyl-L-Ala-gamma-D-Glu-L-Lys-D-Ala-D-Ala)](n)-di-trans,octa-cis-undecaprenyl diphosphate + beta-D-GlcNAc-(1-&gt;4)-Mur2Ac(oyl-L-Ala-gamma-D-Glu-L-Lys-D-Ala-D-Ala)-di-trans,octa-cis-undecaprenyl diphosphate = [GlcNAc-(1-&gt;4)-Mur2Ac(oyl-L-Ala-gamma-D-Glu-L-Lys-D-Ala-D-Ala)](n+1)-di-trans,octa-cis-undecaprenyl diphosphate + di-trans,octa-cis-undecaprenyl diphosphate + H(+)</text>
        <dbReference type="Rhea" id="RHEA:23708"/>
        <dbReference type="Rhea" id="RHEA-COMP:9602"/>
        <dbReference type="Rhea" id="RHEA-COMP:9603"/>
        <dbReference type="ChEBI" id="CHEBI:15378"/>
        <dbReference type="ChEBI" id="CHEBI:58405"/>
        <dbReference type="ChEBI" id="CHEBI:60033"/>
        <dbReference type="ChEBI" id="CHEBI:78435"/>
        <dbReference type="EC" id="2.4.99.28"/>
    </reaction>
</comment>
<dbReference type="InterPro" id="IPR001264">
    <property type="entry name" value="Glyco_trans_51"/>
</dbReference>
<feature type="domain" description="Penicillin-binding C-terminal" evidence="11">
    <location>
        <begin position="689"/>
        <end position="770"/>
    </location>
</feature>
<keyword evidence="2" id="KW-0645">Protease</keyword>
<comment type="caution">
    <text evidence="12">The sequence shown here is derived from an EMBL/GenBank/DDBJ whole genome shotgun (WGS) entry which is preliminary data.</text>
</comment>
<evidence type="ECO:0000256" key="8">
    <source>
        <dbReference type="ARBA" id="ARBA00049902"/>
    </source>
</evidence>
<evidence type="ECO:0000256" key="1">
    <source>
        <dbReference type="ARBA" id="ARBA00022645"/>
    </source>
</evidence>
<dbReference type="Pfam" id="PF00905">
    <property type="entry name" value="Transpeptidase"/>
    <property type="match status" value="1"/>
</dbReference>
<dbReference type="GO" id="GO:0004180">
    <property type="term" value="F:carboxypeptidase activity"/>
    <property type="evidence" value="ECO:0007669"/>
    <property type="project" value="UniProtKB-KW"/>
</dbReference>
<feature type="domain" description="Glycosyl transferase family 51" evidence="10">
    <location>
        <begin position="64"/>
        <end position="223"/>
    </location>
</feature>
<dbReference type="PANTHER" id="PTHR32282:SF15">
    <property type="entry name" value="PENICILLIN-BINDING PROTEIN 1C"/>
    <property type="match status" value="1"/>
</dbReference>
<dbReference type="GO" id="GO:0006508">
    <property type="term" value="P:proteolysis"/>
    <property type="evidence" value="ECO:0007669"/>
    <property type="project" value="UniProtKB-KW"/>
</dbReference>
<dbReference type="NCBIfam" id="TIGR02073">
    <property type="entry name" value="PBP_1c"/>
    <property type="match status" value="1"/>
</dbReference>
<keyword evidence="5" id="KW-0378">Hydrolase</keyword>
<dbReference type="GO" id="GO:0008658">
    <property type="term" value="F:penicillin binding"/>
    <property type="evidence" value="ECO:0007669"/>
    <property type="project" value="InterPro"/>
</dbReference>
<dbReference type="Gene3D" id="1.10.3810.10">
    <property type="entry name" value="Biosynthetic peptidoglycan transglycosylase-like"/>
    <property type="match status" value="1"/>
</dbReference>
<evidence type="ECO:0000259" key="10">
    <source>
        <dbReference type="Pfam" id="PF00912"/>
    </source>
</evidence>
<dbReference type="InterPro" id="IPR011815">
    <property type="entry name" value="PBP_1c"/>
</dbReference>
<evidence type="ECO:0000256" key="5">
    <source>
        <dbReference type="ARBA" id="ARBA00022801"/>
    </source>
</evidence>
<evidence type="ECO:0000256" key="4">
    <source>
        <dbReference type="ARBA" id="ARBA00022679"/>
    </source>
</evidence>
<dbReference type="SUPFAM" id="SSF53955">
    <property type="entry name" value="Lysozyme-like"/>
    <property type="match status" value="1"/>
</dbReference>
<keyword evidence="3" id="KW-0328">Glycosyltransferase</keyword>
<dbReference type="GO" id="GO:0009252">
    <property type="term" value="P:peptidoglycan biosynthetic process"/>
    <property type="evidence" value="ECO:0007669"/>
    <property type="project" value="InterPro"/>
</dbReference>
<dbReference type="GO" id="GO:0030288">
    <property type="term" value="C:outer membrane-bounded periplasmic space"/>
    <property type="evidence" value="ECO:0007669"/>
    <property type="project" value="TreeGrafter"/>
</dbReference>
<dbReference type="EC" id="2.4.99.28" evidence="7"/>
<sequence>MKLPINKKKLLLAATGMAALLFLVYLFWPLGPLFDRPLSPVLYSEDGRLLGARLASDGQWRFPRESTIPEKYYRAVLQFEDRRFYLHPGVDPVAIVRAAWQNLRAGEVRSGASTITMQVARLAGGSGPRTLGRKIKEALLALKLEARYSKKEILGLFAANAPFGSNLVGIDAASWFYFGRSPEDLSWAEACFLAVLPKNPNLVSVEQGWLALRAKRDRLLQKLRNRGFIDEVELRLAVAESLPSGLRPVPRQAEHLLDSLARDFARKTPFRSFIRTDLQRRLSLAAESYGEKLLNRGIRNLAAVIVDNRKGAVVAYVGNIGLDRNYDTAQYVDVARSPRSTGSILKPFLYASMLQEGLITPEMLIPDIPTRYEGFRPKNFDRRFRGAVPARTALAWSLNVPAVRMLHQFGIPRFKNTLQGWGMSTLFRPADDYGLSLILGGAEGQLLEITAIYAGMGRLALGLEGAARKIRLLQDEKPVTTGLRDLSRGAAYLALEALTEVNRPDEEGYWRNFSSARWVAWKTGTSFGLKDAWAIGVTPNYTVGVWAGNADGEGRPEITGLAAAAPFLFEVLGFLDTGGEIPRPGEALRPVLVCADSGYLAGELCPKKTTWLPVESHFDRGCSFHQLVHLDPSGKFRVDSRVESVARMRSEAWFVLPPAQEYYYRPHHPEYRPLPPFKKSQGIEVEVADGARVMNLLYPEPGTAVYVPIELDGQPGEVVLEAVHRQEGAVIHWHLDEDYLTSTRHFHRVSVNPVPGEHVLVLVDGEGRRLVRRFTVIGRAEPGKSGSAGGNIRD</sequence>
<organism evidence="12 13">
    <name type="scientific">Candidatus Saccharicenans subterraneus</name>
    <dbReference type="NCBI Taxonomy" id="2508984"/>
    <lineage>
        <taxon>Bacteria</taxon>
        <taxon>Candidatus Aminicenantota</taxon>
        <taxon>Candidatus Aminicenantia</taxon>
        <taxon>Candidatus Aminicenantales</taxon>
        <taxon>Candidatus Saccharicenantaceae</taxon>
        <taxon>Candidatus Saccharicenans</taxon>
    </lineage>
</organism>
<dbReference type="Pfam" id="PF00912">
    <property type="entry name" value="Transgly"/>
    <property type="match status" value="1"/>
</dbReference>
<dbReference type="Gene3D" id="3.40.710.10">
    <property type="entry name" value="DD-peptidase/beta-lactamase superfamily"/>
    <property type="match status" value="1"/>
</dbReference>
<proteinExistence type="predicted"/>
<name>A0A3E2BQ39_9BACT</name>
<gene>
    <name evidence="12" type="ORF">OP8BY_1370</name>
</gene>
<evidence type="ECO:0000259" key="11">
    <source>
        <dbReference type="Pfam" id="PF06832"/>
    </source>
</evidence>
<evidence type="ECO:0000256" key="7">
    <source>
        <dbReference type="ARBA" id="ARBA00044770"/>
    </source>
</evidence>
<dbReference type="InterPro" id="IPR001460">
    <property type="entry name" value="PCN-bd_Tpept"/>
</dbReference>
<dbReference type="InterPro" id="IPR036950">
    <property type="entry name" value="PBP_transglycosylase"/>
</dbReference>
<evidence type="ECO:0000313" key="12">
    <source>
        <dbReference type="EMBL" id="RFT16757.1"/>
    </source>
</evidence>
<dbReference type="InterPro" id="IPR023346">
    <property type="entry name" value="Lysozyme-like_dom_sf"/>
</dbReference>
<dbReference type="SUPFAM" id="SSF56601">
    <property type="entry name" value="beta-lactamase/transpeptidase-like"/>
    <property type="match status" value="1"/>
</dbReference>
<feature type="domain" description="Penicillin-binding protein transpeptidase" evidence="9">
    <location>
        <begin position="302"/>
        <end position="441"/>
    </location>
</feature>
<dbReference type="InterPro" id="IPR009647">
    <property type="entry name" value="PBP_C"/>
</dbReference>
<dbReference type="Proteomes" id="UP000257323">
    <property type="component" value="Unassembled WGS sequence"/>
</dbReference>
<protein>
    <recommendedName>
        <fullName evidence="7">peptidoglycan glycosyltransferase</fullName>
        <ecNumber evidence="7">2.4.99.28</ecNumber>
    </recommendedName>
</protein>
<dbReference type="EMBL" id="QUAH01000002">
    <property type="protein sequence ID" value="RFT16757.1"/>
    <property type="molecule type" value="Genomic_DNA"/>
</dbReference>
<dbReference type="AlphaFoldDB" id="A0A3E2BQ39"/>
<evidence type="ECO:0000256" key="6">
    <source>
        <dbReference type="ARBA" id="ARBA00023268"/>
    </source>
</evidence>
<reference evidence="12 13" key="1">
    <citation type="submission" date="2018-08" db="EMBL/GenBank/DDBJ databases">
        <title>Genome analysis of the thermophilic bacterium of the candidate phylum Aminicenantes from deep subsurface aquifer revealed its physiology and ecological role.</title>
        <authorList>
            <person name="Kadnikov V.V."/>
            <person name="Mardanov A.V."/>
            <person name="Beletsky A.V."/>
            <person name="Karnachuk O.V."/>
            <person name="Ravin N.V."/>
        </authorList>
    </citation>
    <scope>NUCLEOTIDE SEQUENCE [LARGE SCALE GENOMIC DNA]</scope>
    <source>
        <strain evidence="12">BY38</strain>
    </source>
</reference>
<dbReference type="GO" id="GO:0008955">
    <property type="term" value="F:peptidoglycan glycosyltransferase activity"/>
    <property type="evidence" value="ECO:0007669"/>
    <property type="project" value="UniProtKB-EC"/>
</dbReference>
<keyword evidence="1" id="KW-0121">Carboxypeptidase</keyword>
<evidence type="ECO:0000259" key="9">
    <source>
        <dbReference type="Pfam" id="PF00905"/>
    </source>
</evidence>
<evidence type="ECO:0000256" key="3">
    <source>
        <dbReference type="ARBA" id="ARBA00022676"/>
    </source>
</evidence>
<dbReference type="PANTHER" id="PTHR32282">
    <property type="entry name" value="BINDING PROTEIN TRANSPEPTIDASE, PUTATIVE-RELATED"/>
    <property type="match status" value="1"/>
</dbReference>
<evidence type="ECO:0000256" key="2">
    <source>
        <dbReference type="ARBA" id="ARBA00022670"/>
    </source>
</evidence>
<keyword evidence="6" id="KW-0511">Multifunctional enzyme</keyword>
<evidence type="ECO:0000313" key="13">
    <source>
        <dbReference type="Proteomes" id="UP000257323"/>
    </source>
</evidence>